<gene>
    <name evidence="14" type="ORF">L195_g027710</name>
</gene>
<dbReference type="InterPro" id="IPR046956">
    <property type="entry name" value="RLP23-like"/>
</dbReference>
<dbReference type="STRING" id="57577.A0A2K3KZV0"/>
<dbReference type="SUPFAM" id="SSF52058">
    <property type="entry name" value="L domain-like"/>
    <property type="match status" value="1"/>
</dbReference>
<organism evidence="14 15">
    <name type="scientific">Trifolium pratense</name>
    <name type="common">Red clover</name>
    <dbReference type="NCBI Taxonomy" id="57577"/>
    <lineage>
        <taxon>Eukaryota</taxon>
        <taxon>Viridiplantae</taxon>
        <taxon>Streptophyta</taxon>
        <taxon>Embryophyta</taxon>
        <taxon>Tracheophyta</taxon>
        <taxon>Spermatophyta</taxon>
        <taxon>Magnoliopsida</taxon>
        <taxon>eudicotyledons</taxon>
        <taxon>Gunneridae</taxon>
        <taxon>Pentapetalae</taxon>
        <taxon>rosids</taxon>
        <taxon>fabids</taxon>
        <taxon>Fabales</taxon>
        <taxon>Fabaceae</taxon>
        <taxon>Papilionoideae</taxon>
        <taxon>50 kb inversion clade</taxon>
        <taxon>NPAAA clade</taxon>
        <taxon>Hologalegina</taxon>
        <taxon>IRL clade</taxon>
        <taxon>Trifolieae</taxon>
        <taxon>Trifolium</taxon>
    </lineage>
</organism>
<dbReference type="PANTHER" id="PTHR48063:SF98">
    <property type="entry name" value="LRR RECEPTOR-LIKE SERINE_THREONINE-PROTEIN KINASE FLS2"/>
    <property type="match status" value="1"/>
</dbReference>
<keyword evidence="7" id="KW-0677">Repeat</keyword>
<sequence length="432" mass="48352">MDSNQLEGSIPPFFRSATLLQLSKNKFSETRLLCTNTTVDRLRILDLSKNQLSRQLPDCWNHLKALEFLDLSSNTLSGEVPSSIGSLSKLRVLILRNNTFSGKLPVSLKNCREMIMLDLGDNRLSGPIPYWLGQQLQMLSLRRNRFSGSLPLSLCDLTNIQLLDLSENNLSGQIFKCLKNFSAMSQIVSSKRTINSSLYYPVGNGVGLGYDGYDLVALLMWKGAERLFKNSELILRSIDLSSNQLTGDIPEEIGNLIELVSLNLSSNNLTGEITSKIGRLTSLEFLDLSRNHLCCLIPPSLAQINRLSMLNLSNNNLSGRIPIGTQLQSFEASSYEGNFGLCGKPLDKKCPGDEEVAHQKPETPEESSPGDKKSIYLSVALGFITGFWGLWGSLLFIRTWRHKYVLFLNNIIDTIYVFMVLNATKFQRWLRG</sequence>
<evidence type="ECO:0000256" key="9">
    <source>
        <dbReference type="ARBA" id="ARBA00023136"/>
    </source>
</evidence>
<keyword evidence="4" id="KW-0433">Leucine-rich repeat</keyword>
<keyword evidence="3" id="KW-1003">Cell membrane</keyword>
<reference evidence="14 15" key="2">
    <citation type="journal article" date="2017" name="Front. Plant Sci.">
        <title>Gene Classification and Mining of Molecular Markers Useful in Red Clover (Trifolium pratense) Breeding.</title>
        <authorList>
            <person name="Istvanek J."/>
            <person name="Dluhosova J."/>
            <person name="Dluhos P."/>
            <person name="Patkova L."/>
            <person name="Nedelnik J."/>
            <person name="Repkova J."/>
        </authorList>
    </citation>
    <scope>NUCLEOTIDE SEQUENCE [LARGE SCALE GENOMIC DNA]</scope>
    <source>
        <strain evidence="15">cv. Tatra</strain>
        <tissue evidence="14">Young leaves</tissue>
    </source>
</reference>
<dbReference type="GO" id="GO:0016301">
    <property type="term" value="F:kinase activity"/>
    <property type="evidence" value="ECO:0007669"/>
    <property type="project" value="UniProtKB-KW"/>
</dbReference>
<evidence type="ECO:0000313" key="14">
    <source>
        <dbReference type="EMBL" id="PNX71824.1"/>
    </source>
</evidence>
<dbReference type="SMART" id="SM00369">
    <property type="entry name" value="LRR_TYP"/>
    <property type="match status" value="4"/>
</dbReference>
<keyword evidence="14" id="KW-0808">Transferase</keyword>
<dbReference type="PRINTS" id="PR00019">
    <property type="entry name" value="LEURICHRPT"/>
</dbReference>
<dbReference type="InterPro" id="IPR001611">
    <property type="entry name" value="Leu-rich_rpt"/>
</dbReference>
<feature type="transmembrane region" description="Helical" evidence="13">
    <location>
        <begin position="404"/>
        <end position="423"/>
    </location>
</feature>
<keyword evidence="8 13" id="KW-1133">Transmembrane helix</keyword>
<feature type="region of interest" description="Disordered" evidence="12">
    <location>
        <begin position="352"/>
        <end position="371"/>
    </location>
</feature>
<name>A0A2K3KZV0_TRIPR</name>
<accession>A0A2K3KZV0</accession>
<evidence type="ECO:0000256" key="4">
    <source>
        <dbReference type="ARBA" id="ARBA00022614"/>
    </source>
</evidence>
<evidence type="ECO:0000256" key="5">
    <source>
        <dbReference type="ARBA" id="ARBA00022692"/>
    </source>
</evidence>
<dbReference type="Pfam" id="PF00560">
    <property type="entry name" value="LRR_1"/>
    <property type="match status" value="9"/>
</dbReference>
<evidence type="ECO:0000256" key="2">
    <source>
        <dbReference type="ARBA" id="ARBA00009592"/>
    </source>
</evidence>
<reference evidence="14 15" key="1">
    <citation type="journal article" date="2014" name="Am. J. Bot.">
        <title>Genome assembly and annotation for red clover (Trifolium pratense; Fabaceae).</title>
        <authorList>
            <person name="Istvanek J."/>
            <person name="Jaros M."/>
            <person name="Krenek A."/>
            <person name="Repkova J."/>
        </authorList>
    </citation>
    <scope>NUCLEOTIDE SEQUENCE [LARGE SCALE GENOMIC DNA]</scope>
    <source>
        <strain evidence="15">cv. Tatra</strain>
        <tissue evidence="14">Young leaves</tissue>
    </source>
</reference>
<dbReference type="FunFam" id="3.80.10.10:FF:000356">
    <property type="entry name" value="LRR receptor-like serine/threonine-protein kinase"/>
    <property type="match status" value="1"/>
</dbReference>
<evidence type="ECO:0000256" key="1">
    <source>
        <dbReference type="ARBA" id="ARBA00004251"/>
    </source>
</evidence>
<dbReference type="Gene3D" id="3.80.10.10">
    <property type="entry name" value="Ribonuclease Inhibitor"/>
    <property type="match status" value="1"/>
</dbReference>
<dbReference type="EMBL" id="ASHM01023833">
    <property type="protein sequence ID" value="PNX71824.1"/>
    <property type="molecule type" value="Genomic_DNA"/>
</dbReference>
<keyword evidence="5 13" id="KW-0812">Transmembrane</keyword>
<dbReference type="GO" id="GO:0005886">
    <property type="term" value="C:plasma membrane"/>
    <property type="evidence" value="ECO:0007669"/>
    <property type="project" value="UniProtKB-SubCell"/>
</dbReference>
<evidence type="ECO:0000256" key="3">
    <source>
        <dbReference type="ARBA" id="ARBA00022475"/>
    </source>
</evidence>
<comment type="similarity">
    <text evidence="2">Belongs to the RLP family.</text>
</comment>
<evidence type="ECO:0000256" key="6">
    <source>
        <dbReference type="ARBA" id="ARBA00022729"/>
    </source>
</evidence>
<keyword evidence="10 14" id="KW-0675">Receptor</keyword>
<feature type="transmembrane region" description="Helical" evidence="13">
    <location>
        <begin position="375"/>
        <end position="397"/>
    </location>
</feature>
<keyword evidence="14" id="KW-0418">Kinase</keyword>
<evidence type="ECO:0000313" key="15">
    <source>
        <dbReference type="Proteomes" id="UP000236291"/>
    </source>
</evidence>
<evidence type="ECO:0000256" key="11">
    <source>
        <dbReference type="ARBA" id="ARBA00023180"/>
    </source>
</evidence>
<keyword evidence="9 13" id="KW-0472">Membrane</keyword>
<keyword evidence="6" id="KW-0732">Signal</keyword>
<evidence type="ECO:0000256" key="7">
    <source>
        <dbReference type="ARBA" id="ARBA00022737"/>
    </source>
</evidence>
<dbReference type="InterPro" id="IPR003591">
    <property type="entry name" value="Leu-rich_rpt_typical-subtyp"/>
</dbReference>
<evidence type="ECO:0000256" key="12">
    <source>
        <dbReference type="SAM" id="MobiDB-lite"/>
    </source>
</evidence>
<dbReference type="AlphaFoldDB" id="A0A2K3KZV0"/>
<protein>
    <submittedName>
        <fullName evidence="14">Receptor-like kinase</fullName>
    </submittedName>
</protein>
<proteinExistence type="inferred from homology"/>
<comment type="caution">
    <text evidence="14">The sequence shown here is derived from an EMBL/GenBank/DDBJ whole genome shotgun (WGS) entry which is preliminary data.</text>
</comment>
<evidence type="ECO:0000256" key="8">
    <source>
        <dbReference type="ARBA" id="ARBA00022989"/>
    </source>
</evidence>
<evidence type="ECO:0000256" key="13">
    <source>
        <dbReference type="SAM" id="Phobius"/>
    </source>
</evidence>
<dbReference type="InterPro" id="IPR032675">
    <property type="entry name" value="LRR_dom_sf"/>
</dbReference>
<evidence type="ECO:0000256" key="10">
    <source>
        <dbReference type="ARBA" id="ARBA00023170"/>
    </source>
</evidence>
<dbReference type="Proteomes" id="UP000236291">
    <property type="component" value="Unassembled WGS sequence"/>
</dbReference>
<dbReference type="PANTHER" id="PTHR48063">
    <property type="entry name" value="LRR RECEPTOR-LIKE KINASE"/>
    <property type="match status" value="1"/>
</dbReference>
<keyword evidence="11" id="KW-0325">Glycoprotein</keyword>
<dbReference type="FunFam" id="3.80.10.10:FF:000111">
    <property type="entry name" value="LRR receptor-like serine/threonine-protein kinase ERECTA"/>
    <property type="match status" value="1"/>
</dbReference>
<comment type="subcellular location">
    <subcellularLocation>
        <location evidence="1">Cell membrane</location>
        <topology evidence="1">Single-pass type I membrane protein</topology>
    </subcellularLocation>
</comment>